<accession>A0ABS4IGE0</accession>
<keyword evidence="2" id="KW-1185">Reference proteome</keyword>
<proteinExistence type="predicted"/>
<gene>
    <name evidence="1" type="ORF">J2Z83_002120</name>
</gene>
<protein>
    <recommendedName>
        <fullName evidence="3">Terminase small subunit</fullName>
    </recommendedName>
</protein>
<sequence>MVKGNKGGRPFKETPGLTEVIKQAEKAKGEGNEEELKKLKKQLKKQHTVCGAVMGNDKVCMRKPISDNGRCQIHGGNSKGQTTEEGRKKAMANLSNKNSLIHGAYSKNFKDNLTKEEVGFYNATIDWFFENFETDTDPINLTLLDRFIINFLKQARKDSVDFLSETQSYNDFEVKMIRFSESLGLNKKFKDSKENKDNTSQSDIALLLSNMNNNQ</sequence>
<dbReference type="EMBL" id="JAGGKX010000009">
    <property type="protein sequence ID" value="MBP1970012.1"/>
    <property type="molecule type" value="Genomic_DNA"/>
</dbReference>
<comment type="caution">
    <text evidence="1">The sequence shown here is derived from an EMBL/GenBank/DDBJ whole genome shotgun (WGS) entry which is preliminary data.</text>
</comment>
<name>A0ABS4IGE0_9BACI</name>
<dbReference type="NCBIfam" id="NF041373">
    <property type="entry name" value="HGG_STG"/>
    <property type="match status" value="1"/>
</dbReference>
<dbReference type="InterPro" id="IPR047675">
    <property type="entry name" value="Putative_zinc-bd"/>
</dbReference>
<reference evidence="1 2" key="1">
    <citation type="submission" date="2021-03" db="EMBL/GenBank/DDBJ databases">
        <title>Genomic Encyclopedia of Type Strains, Phase IV (KMG-IV): sequencing the most valuable type-strain genomes for metagenomic binning, comparative biology and taxonomic classification.</title>
        <authorList>
            <person name="Goeker M."/>
        </authorList>
    </citation>
    <scope>NUCLEOTIDE SEQUENCE [LARGE SCALE GENOMIC DNA]</scope>
    <source>
        <strain evidence="1 2">DSM 25609</strain>
    </source>
</reference>
<organism evidence="1 2">
    <name type="scientific">Virgibacillus natechei</name>
    <dbReference type="NCBI Taxonomy" id="1216297"/>
    <lineage>
        <taxon>Bacteria</taxon>
        <taxon>Bacillati</taxon>
        <taxon>Bacillota</taxon>
        <taxon>Bacilli</taxon>
        <taxon>Bacillales</taxon>
        <taxon>Bacillaceae</taxon>
        <taxon>Virgibacillus</taxon>
    </lineage>
</organism>
<evidence type="ECO:0000313" key="2">
    <source>
        <dbReference type="Proteomes" id="UP001519345"/>
    </source>
</evidence>
<evidence type="ECO:0000313" key="1">
    <source>
        <dbReference type="EMBL" id="MBP1970012.1"/>
    </source>
</evidence>
<evidence type="ECO:0008006" key="3">
    <source>
        <dbReference type="Google" id="ProtNLM"/>
    </source>
</evidence>
<dbReference type="RefSeq" id="WP_245301564.1">
    <property type="nucleotide sequence ID" value="NZ_CP110224.1"/>
</dbReference>
<dbReference type="Proteomes" id="UP001519345">
    <property type="component" value="Unassembled WGS sequence"/>
</dbReference>